<evidence type="ECO:0000256" key="1">
    <source>
        <dbReference type="ARBA" id="ARBA00004196"/>
    </source>
</evidence>
<dbReference type="InterPro" id="IPR050490">
    <property type="entry name" value="Bact_solute-bd_prot1"/>
</dbReference>
<keyword evidence="3" id="KW-0813">Transport</keyword>
<comment type="subcellular location">
    <subcellularLocation>
        <location evidence="1">Cell envelope</location>
    </subcellularLocation>
</comment>
<evidence type="ECO:0000256" key="3">
    <source>
        <dbReference type="ARBA" id="ARBA00022448"/>
    </source>
</evidence>
<comment type="caution">
    <text evidence="5">The sequence shown here is derived from an EMBL/GenBank/DDBJ whole genome shotgun (WGS) entry which is preliminary data.</text>
</comment>
<dbReference type="PANTHER" id="PTHR43649">
    <property type="entry name" value="ARABINOSE-BINDING PROTEIN-RELATED"/>
    <property type="match status" value="1"/>
</dbReference>
<accession>A0ABW6Y2L5</accession>
<dbReference type="Proteomes" id="UP001602370">
    <property type="component" value="Unassembled WGS sequence"/>
</dbReference>
<evidence type="ECO:0000313" key="6">
    <source>
        <dbReference type="Proteomes" id="UP001602370"/>
    </source>
</evidence>
<dbReference type="EMBL" id="JBIBDZ010000016">
    <property type="protein sequence ID" value="MFF5923855.1"/>
    <property type="molecule type" value="Genomic_DNA"/>
</dbReference>
<evidence type="ECO:0000313" key="5">
    <source>
        <dbReference type="EMBL" id="MFF5923855.1"/>
    </source>
</evidence>
<dbReference type="InterPro" id="IPR006059">
    <property type="entry name" value="SBP"/>
</dbReference>
<keyword evidence="6" id="KW-1185">Reference proteome</keyword>
<evidence type="ECO:0000256" key="4">
    <source>
        <dbReference type="ARBA" id="ARBA00022729"/>
    </source>
</evidence>
<dbReference type="InterPro" id="IPR006311">
    <property type="entry name" value="TAT_signal"/>
</dbReference>
<organism evidence="5 6">
    <name type="scientific">Streptomyces flavochromogenes</name>
    <dbReference type="NCBI Taxonomy" id="68199"/>
    <lineage>
        <taxon>Bacteria</taxon>
        <taxon>Bacillati</taxon>
        <taxon>Actinomycetota</taxon>
        <taxon>Actinomycetes</taxon>
        <taxon>Kitasatosporales</taxon>
        <taxon>Streptomycetaceae</taxon>
        <taxon>Streptomyces</taxon>
    </lineage>
</organism>
<dbReference type="Pfam" id="PF13416">
    <property type="entry name" value="SBP_bac_8"/>
    <property type="match status" value="1"/>
</dbReference>
<keyword evidence="4" id="KW-0732">Signal</keyword>
<protein>
    <submittedName>
        <fullName evidence="5">Extracellular solute-binding protein</fullName>
    </submittedName>
</protein>
<name>A0ABW6Y2L5_9ACTN</name>
<dbReference type="SUPFAM" id="SSF53850">
    <property type="entry name" value="Periplasmic binding protein-like II"/>
    <property type="match status" value="1"/>
</dbReference>
<comment type="similarity">
    <text evidence="2">Belongs to the bacterial solute-binding protein 1 family.</text>
</comment>
<gene>
    <name evidence="5" type="ORF">ACFY8C_36855</name>
</gene>
<sequence length="565" mass="60895">MSRSSRSTPSTPLDRRTLLRLGAGVGLGVAAAPLITACGGSGAAAEKASVKSGSLLPNTVLRDLGITPDHPGTAQGVPQGFTRYPAKPVRSVPGTPLKGAETITVSLETFKPPAPGRERNAAWQEIEKRLGTQVDIQAVAADDWPTKFSTMVASDTLTDLFMYPETGGVDHKAAFLAAKCADLTPYLSGDRIKDYPNLAAIPKGAWQGSIYGGKLYGIPIARAGTGGAGYYRHDLFAAAGVTSLDQITDMDRFFELCKELTRPKEKQYALSAGVTTLIAMSYGAPYYWRMDATTGKFTLDLETEEYRAAIEMAARLYKAGCYYPGTVQMSGAQKAQYTDLFKNGRAAYVFDGWPAYLTPSTGYLDAMAAIDPTYDVRPMTPIGKDAVTWNNNARLSESFVRKAEANRVKEILQLANWVAAPFGTEEYTLLAYGVEGTDHRRDGKGAPILTEQGSQDVAVPWQLMASATPALYSATHARGVEHLHGAYARVIPRMTPDPTASYSSPTWDSKSSGTLNTLKGDWIKDIVTGRKPMSSYDGLVKEYLAKGGGQARREFEEAAQKGAKQ</sequence>
<dbReference type="Gene3D" id="3.40.190.10">
    <property type="entry name" value="Periplasmic binding protein-like II"/>
    <property type="match status" value="1"/>
</dbReference>
<evidence type="ECO:0000256" key="2">
    <source>
        <dbReference type="ARBA" id="ARBA00008520"/>
    </source>
</evidence>
<dbReference type="RefSeq" id="WP_030312919.1">
    <property type="nucleotide sequence ID" value="NZ_JBIBDZ010000016.1"/>
</dbReference>
<reference evidence="5 6" key="1">
    <citation type="submission" date="2024-10" db="EMBL/GenBank/DDBJ databases">
        <title>The Natural Products Discovery Center: Release of the First 8490 Sequenced Strains for Exploring Actinobacteria Biosynthetic Diversity.</title>
        <authorList>
            <person name="Kalkreuter E."/>
            <person name="Kautsar S.A."/>
            <person name="Yang D."/>
            <person name="Bader C.D."/>
            <person name="Teijaro C.N."/>
            <person name="Fluegel L."/>
            <person name="Davis C.M."/>
            <person name="Simpson J.R."/>
            <person name="Lauterbach L."/>
            <person name="Steele A.D."/>
            <person name="Gui C."/>
            <person name="Meng S."/>
            <person name="Li G."/>
            <person name="Viehrig K."/>
            <person name="Ye F."/>
            <person name="Su P."/>
            <person name="Kiefer A.F."/>
            <person name="Nichols A."/>
            <person name="Cepeda A.J."/>
            <person name="Yan W."/>
            <person name="Fan B."/>
            <person name="Jiang Y."/>
            <person name="Adhikari A."/>
            <person name="Zheng C.-J."/>
            <person name="Schuster L."/>
            <person name="Cowan T.M."/>
            <person name="Smanski M.J."/>
            <person name="Chevrette M.G."/>
            <person name="De Carvalho L.P.S."/>
            <person name="Shen B."/>
        </authorList>
    </citation>
    <scope>NUCLEOTIDE SEQUENCE [LARGE SCALE GENOMIC DNA]</scope>
    <source>
        <strain evidence="5 6">NPDC012605</strain>
    </source>
</reference>
<dbReference type="PROSITE" id="PS51318">
    <property type="entry name" value="TAT"/>
    <property type="match status" value="1"/>
</dbReference>
<proteinExistence type="inferred from homology"/>
<dbReference type="PANTHER" id="PTHR43649:SF31">
    <property type="entry name" value="SN-GLYCEROL-3-PHOSPHATE-BINDING PERIPLASMIC PROTEIN UGPB"/>
    <property type="match status" value="1"/>
</dbReference>